<evidence type="ECO:0000313" key="3">
    <source>
        <dbReference type="Proteomes" id="UP000198956"/>
    </source>
</evidence>
<keyword evidence="1" id="KW-1133">Transmembrane helix</keyword>
<accession>A0A1G8EI61</accession>
<name>A0A1G8EI61_ANETH</name>
<reference evidence="2 3" key="1">
    <citation type="submission" date="2016-10" db="EMBL/GenBank/DDBJ databases">
        <authorList>
            <person name="de Groot N.N."/>
        </authorList>
    </citation>
    <scope>NUCLEOTIDE SEQUENCE [LARGE SCALE GENOMIC DNA]</scope>
    <source>
        <strain evidence="2 3">L 420-91</strain>
    </source>
</reference>
<dbReference type="EMBL" id="FNDE01000044">
    <property type="protein sequence ID" value="SDH69594.1"/>
    <property type="molecule type" value="Genomic_DNA"/>
</dbReference>
<evidence type="ECO:0000256" key="1">
    <source>
        <dbReference type="SAM" id="Phobius"/>
    </source>
</evidence>
<evidence type="ECO:0000313" key="2">
    <source>
        <dbReference type="EMBL" id="SDH69594.1"/>
    </source>
</evidence>
<keyword evidence="1" id="KW-0812">Transmembrane</keyword>
<dbReference type="AlphaFoldDB" id="A0A1G8EI61"/>
<protein>
    <submittedName>
        <fullName evidence="2">Uncharacterized protein</fullName>
    </submittedName>
</protein>
<organism evidence="2 3">
    <name type="scientific">Aneurinibacillus thermoaerophilus</name>
    <dbReference type="NCBI Taxonomy" id="143495"/>
    <lineage>
        <taxon>Bacteria</taxon>
        <taxon>Bacillati</taxon>
        <taxon>Bacillota</taxon>
        <taxon>Bacilli</taxon>
        <taxon>Bacillales</taxon>
        <taxon>Paenibacillaceae</taxon>
        <taxon>Aneurinibacillus group</taxon>
        <taxon>Aneurinibacillus</taxon>
    </lineage>
</organism>
<feature type="transmembrane region" description="Helical" evidence="1">
    <location>
        <begin position="9"/>
        <end position="25"/>
    </location>
</feature>
<sequence length="188" mass="21676">MMGYLIRKNWWIIGLVLLIAVIYFINENQLQEQQNEIRSEGFYSGEEINSPEAEASYVQIVVDNLITITDNVANISQYDFNNIPKNAKEFKLWGEPIKSELLNSNFDSAFTEIDTRYSSNFTTPSKFHSVNERLIKTLNETKNIEQALYTAIDNYNINDIPELAKRLQEQGESLKNLSNEIISIANQK</sequence>
<proteinExistence type="predicted"/>
<keyword evidence="1" id="KW-0472">Membrane</keyword>
<gene>
    <name evidence="2" type="ORF">SAMN04489735_104428</name>
</gene>
<dbReference type="Proteomes" id="UP000198956">
    <property type="component" value="Unassembled WGS sequence"/>
</dbReference>